<feature type="region of interest" description="Disordered" evidence="1">
    <location>
        <begin position="1"/>
        <end position="29"/>
    </location>
</feature>
<feature type="transmembrane region" description="Helical" evidence="2">
    <location>
        <begin position="214"/>
        <end position="233"/>
    </location>
</feature>
<evidence type="ECO:0000313" key="3">
    <source>
        <dbReference type="EMBL" id="KAF2180340.1"/>
    </source>
</evidence>
<dbReference type="AlphaFoldDB" id="A0A6A6DQX1"/>
<organism evidence="3 4">
    <name type="scientific">Zopfia rhizophila CBS 207.26</name>
    <dbReference type="NCBI Taxonomy" id="1314779"/>
    <lineage>
        <taxon>Eukaryota</taxon>
        <taxon>Fungi</taxon>
        <taxon>Dikarya</taxon>
        <taxon>Ascomycota</taxon>
        <taxon>Pezizomycotina</taxon>
        <taxon>Dothideomycetes</taxon>
        <taxon>Dothideomycetes incertae sedis</taxon>
        <taxon>Zopfiaceae</taxon>
        <taxon>Zopfia</taxon>
    </lineage>
</organism>
<keyword evidence="2" id="KW-1133">Transmembrane helix</keyword>
<dbReference type="OrthoDB" id="5417811at2759"/>
<feature type="compositionally biased region" description="Basic and acidic residues" evidence="1">
    <location>
        <begin position="110"/>
        <end position="121"/>
    </location>
</feature>
<accession>A0A6A6DQX1</accession>
<gene>
    <name evidence="3" type="ORF">K469DRAFT_592348</name>
</gene>
<evidence type="ECO:0000313" key="4">
    <source>
        <dbReference type="Proteomes" id="UP000800200"/>
    </source>
</evidence>
<feature type="compositionally biased region" description="Acidic residues" evidence="1">
    <location>
        <begin position="274"/>
        <end position="283"/>
    </location>
</feature>
<feature type="region of interest" description="Disordered" evidence="1">
    <location>
        <begin position="272"/>
        <end position="300"/>
    </location>
</feature>
<feature type="region of interest" description="Disordered" evidence="1">
    <location>
        <begin position="318"/>
        <end position="363"/>
    </location>
</feature>
<sequence>MPFPVFQRSPRPNDSPASTSSSRFGALHNNVRSMINGSSVYSNSPVSSNNNTPKLPFLGFLRRPQSPPNPIVVPENEAPRDSSDSRSPLHPQHTAGSYQRVIAPLGSNPREPDRTYNRHPAEVPLGSVDPETAQLQEEVHGRRRRHHRRRRKHHRPTHWVRRRSERGICFSFIRSHAARGKCIACLISGLFLMTVLTIYLSLALTKKALGQEVHVLFIMIILGTTIFFCHSLIRLCMLALHPEEEGPRIPSMTGPEGFHPVRPIRVHLARDEEIGVEDDDEVNDPEKMKGPAPPPPAYGLWRSSVRVDPNLLHWQRVDDSSSATPADSHPNSRNGSVSGIAGPASAERPREEHTGLRPPSYVSDDGVTYVVEAAPRSVAPSHTGVSDIHPAWRPGFAMSEVHIEDWPAPRRV</sequence>
<evidence type="ECO:0000256" key="2">
    <source>
        <dbReference type="SAM" id="Phobius"/>
    </source>
</evidence>
<evidence type="ECO:0000256" key="1">
    <source>
        <dbReference type="SAM" id="MobiDB-lite"/>
    </source>
</evidence>
<proteinExistence type="predicted"/>
<feature type="region of interest" description="Disordered" evidence="1">
    <location>
        <begin position="55"/>
        <end position="158"/>
    </location>
</feature>
<protein>
    <submittedName>
        <fullName evidence="3">Uncharacterized protein</fullName>
    </submittedName>
</protein>
<feature type="compositionally biased region" description="Polar residues" evidence="1">
    <location>
        <begin position="320"/>
        <end position="337"/>
    </location>
</feature>
<name>A0A6A6DQX1_9PEZI</name>
<dbReference type="Proteomes" id="UP000800200">
    <property type="component" value="Unassembled WGS sequence"/>
</dbReference>
<feature type="compositionally biased region" description="Polar residues" evidence="1">
    <location>
        <begin position="10"/>
        <end position="23"/>
    </location>
</feature>
<keyword evidence="2" id="KW-0472">Membrane</keyword>
<keyword evidence="4" id="KW-1185">Reference proteome</keyword>
<keyword evidence="2" id="KW-0812">Transmembrane</keyword>
<feature type="compositionally biased region" description="Basic residues" evidence="1">
    <location>
        <begin position="141"/>
        <end position="158"/>
    </location>
</feature>
<feature type="transmembrane region" description="Helical" evidence="2">
    <location>
        <begin position="182"/>
        <end position="202"/>
    </location>
</feature>
<reference evidence="3" key="1">
    <citation type="journal article" date="2020" name="Stud. Mycol.">
        <title>101 Dothideomycetes genomes: a test case for predicting lifestyles and emergence of pathogens.</title>
        <authorList>
            <person name="Haridas S."/>
            <person name="Albert R."/>
            <person name="Binder M."/>
            <person name="Bloem J."/>
            <person name="Labutti K."/>
            <person name="Salamov A."/>
            <person name="Andreopoulos B."/>
            <person name="Baker S."/>
            <person name="Barry K."/>
            <person name="Bills G."/>
            <person name="Bluhm B."/>
            <person name="Cannon C."/>
            <person name="Castanera R."/>
            <person name="Culley D."/>
            <person name="Daum C."/>
            <person name="Ezra D."/>
            <person name="Gonzalez J."/>
            <person name="Henrissat B."/>
            <person name="Kuo A."/>
            <person name="Liang C."/>
            <person name="Lipzen A."/>
            <person name="Lutzoni F."/>
            <person name="Magnuson J."/>
            <person name="Mondo S."/>
            <person name="Nolan M."/>
            <person name="Ohm R."/>
            <person name="Pangilinan J."/>
            <person name="Park H.-J."/>
            <person name="Ramirez L."/>
            <person name="Alfaro M."/>
            <person name="Sun H."/>
            <person name="Tritt A."/>
            <person name="Yoshinaga Y."/>
            <person name="Zwiers L.-H."/>
            <person name="Turgeon B."/>
            <person name="Goodwin S."/>
            <person name="Spatafora J."/>
            <person name="Crous P."/>
            <person name="Grigoriev I."/>
        </authorList>
    </citation>
    <scope>NUCLEOTIDE SEQUENCE</scope>
    <source>
        <strain evidence="3">CBS 207.26</strain>
    </source>
</reference>
<dbReference type="EMBL" id="ML994658">
    <property type="protein sequence ID" value="KAF2180340.1"/>
    <property type="molecule type" value="Genomic_DNA"/>
</dbReference>